<evidence type="ECO:0000256" key="1">
    <source>
        <dbReference type="SAM" id="MobiDB-lite"/>
    </source>
</evidence>
<evidence type="ECO:0000313" key="4">
    <source>
        <dbReference type="Proteomes" id="UP001155059"/>
    </source>
</evidence>
<dbReference type="RefSeq" id="WP_268262797.1">
    <property type="nucleotide sequence ID" value="NZ_JALQCW010000121.1"/>
</dbReference>
<dbReference type="AlphaFoldDB" id="A0A9X1Z7A8"/>
<dbReference type="Proteomes" id="UP001155163">
    <property type="component" value="Unassembled WGS sequence"/>
</dbReference>
<accession>A0A9X1Z7A8</accession>
<sequence length="122" mass="12652">MPGIEGLHSRYSKLLLLLCGVLSGQPALGRSQPVPALPEAAGTVVFSAACRDQGEPCANADRGKLVELPAFSGKMHDFAPPGSHGHPHTDVEEPLSREREPADGLPAQAPGATASCGDKYSK</sequence>
<evidence type="ECO:0000313" key="3">
    <source>
        <dbReference type="EMBL" id="MCK9816222.1"/>
    </source>
</evidence>
<keyword evidence="5" id="KW-1185">Reference proteome</keyword>
<proteinExistence type="predicted"/>
<protein>
    <submittedName>
        <fullName evidence="2">Uncharacterized protein</fullName>
    </submittedName>
</protein>
<evidence type="ECO:0000313" key="5">
    <source>
        <dbReference type="Proteomes" id="UP001155163"/>
    </source>
</evidence>
<reference evidence="4 5" key="2">
    <citation type="journal article" date="2023" name="Plant Pathol.">
        <title>Dismantling and reorganizing Pseudomonas marginalis sensu#lato.</title>
        <authorList>
            <person name="Sawada H."/>
            <person name="Fujikawa T."/>
            <person name="Satou M."/>
        </authorList>
    </citation>
    <scope>NUCLEOTIDE SEQUENCE [LARGE SCALE GENOMIC DNA]</scope>
    <source>
        <strain evidence="2 4">MAFF 302030</strain>
        <strain evidence="3 5">MAFF 302046</strain>
    </source>
</reference>
<organism evidence="2 4">
    <name type="scientific">Pseudomonas morbosilactucae</name>
    <dbReference type="NCBI Taxonomy" id="2938197"/>
    <lineage>
        <taxon>Bacteria</taxon>
        <taxon>Pseudomonadati</taxon>
        <taxon>Pseudomonadota</taxon>
        <taxon>Gammaproteobacteria</taxon>
        <taxon>Pseudomonadales</taxon>
        <taxon>Pseudomonadaceae</taxon>
        <taxon>Pseudomonas</taxon>
    </lineage>
</organism>
<name>A0A9X1Z7A8_9PSED</name>
<dbReference type="EMBL" id="JALQCW010000121">
    <property type="protein sequence ID" value="MCK9802292.1"/>
    <property type="molecule type" value="Genomic_DNA"/>
</dbReference>
<reference evidence="4 5" key="1">
    <citation type="journal article" date="2022" name="Int. J. Syst. Evol. Microbiol.">
        <title>Pseudomonas aegrilactucae sp. nov. and Pseudomonas morbosilactucae sp. nov., pathogens causing bacterial rot of lettuce in Japan.</title>
        <authorList>
            <person name="Sawada H."/>
            <person name="Fujikawa T."/>
            <person name="Satou M."/>
        </authorList>
    </citation>
    <scope>NUCLEOTIDE SEQUENCE [LARGE SCALE GENOMIC DNA]</scope>
    <source>
        <strain evidence="2 4">MAFF 302030</strain>
        <strain evidence="3 5">MAFF 302046</strain>
    </source>
</reference>
<comment type="caution">
    <text evidence="2">The sequence shown here is derived from an EMBL/GenBank/DDBJ whole genome shotgun (WGS) entry which is preliminary data.</text>
</comment>
<gene>
    <name evidence="2" type="ORF">M1B34_32750</name>
    <name evidence="3" type="ORF">M1B35_19360</name>
</gene>
<feature type="region of interest" description="Disordered" evidence="1">
    <location>
        <begin position="73"/>
        <end position="122"/>
    </location>
</feature>
<evidence type="ECO:0000313" key="2">
    <source>
        <dbReference type="EMBL" id="MCK9802292.1"/>
    </source>
</evidence>
<dbReference type="EMBL" id="JALQCX010000035">
    <property type="protein sequence ID" value="MCK9816222.1"/>
    <property type="molecule type" value="Genomic_DNA"/>
</dbReference>
<dbReference type="Proteomes" id="UP001155059">
    <property type="component" value="Unassembled WGS sequence"/>
</dbReference>
<feature type="compositionally biased region" description="Basic and acidic residues" evidence="1">
    <location>
        <begin position="87"/>
        <end position="102"/>
    </location>
</feature>